<name>K1QR18_MAGGI</name>
<organism evidence="1">
    <name type="scientific">Magallana gigas</name>
    <name type="common">Pacific oyster</name>
    <name type="synonym">Crassostrea gigas</name>
    <dbReference type="NCBI Taxonomy" id="29159"/>
    <lineage>
        <taxon>Eukaryota</taxon>
        <taxon>Metazoa</taxon>
        <taxon>Spiralia</taxon>
        <taxon>Lophotrochozoa</taxon>
        <taxon>Mollusca</taxon>
        <taxon>Bivalvia</taxon>
        <taxon>Autobranchia</taxon>
        <taxon>Pteriomorphia</taxon>
        <taxon>Ostreida</taxon>
        <taxon>Ostreoidea</taxon>
        <taxon>Ostreidae</taxon>
        <taxon>Magallana</taxon>
    </lineage>
</organism>
<dbReference type="AlphaFoldDB" id="K1QR18"/>
<evidence type="ECO:0000313" key="1">
    <source>
        <dbReference type="EMBL" id="EKC36198.1"/>
    </source>
</evidence>
<sequence>MAVFLMSESCSSGRLSSCDLGAVIVQEQPGRSLVRSLLLLLILLLCFVKDSQVSDNDFAQN</sequence>
<accession>K1QR18</accession>
<proteinExistence type="predicted"/>
<gene>
    <name evidence="1" type="ORF">CGI_10017047</name>
</gene>
<dbReference type="InParanoid" id="K1QR18"/>
<dbReference type="HOGENOM" id="CLU_2924869_0_0_1"/>
<reference evidence="1" key="1">
    <citation type="journal article" date="2012" name="Nature">
        <title>The oyster genome reveals stress adaptation and complexity of shell formation.</title>
        <authorList>
            <person name="Zhang G."/>
            <person name="Fang X."/>
            <person name="Guo X."/>
            <person name="Li L."/>
            <person name="Luo R."/>
            <person name="Xu F."/>
            <person name="Yang P."/>
            <person name="Zhang L."/>
            <person name="Wang X."/>
            <person name="Qi H."/>
            <person name="Xiong Z."/>
            <person name="Que H."/>
            <person name="Xie Y."/>
            <person name="Holland P.W."/>
            <person name="Paps J."/>
            <person name="Zhu Y."/>
            <person name="Wu F."/>
            <person name="Chen Y."/>
            <person name="Wang J."/>
            <person name="Peng C."/>
            <person name="Meng J."/>
            <person name="Yang L."/>
            <person name="Liu J."/>
            <person name="Wen B."/>
            <person name="Zhang N."/>
            <person name="Huang Z."/>
            <person name="Zhu Q."/>
            <person name="Feng Y."/>
            <person name="Mount A."/>
            <person name="Hedgecock D."/>
            <person name="Xu Z."/>
            <person name="Liu Y."/>
            <person name="Domazet-Loso T."/>
            <person name="Du Y."/>
            <person name="Sun X."/>
            <person name="Zhang S."/>
            <person name="Liu B."/>
            <person name="Cheng P."/>
            <person name="Jiang X."/>
            <person name="Li J."/>
            <person name="Fan D."/>
            <person name="Wang W."/>
            <person name="Fu W."/>
            <person name="Wang T."/>
            <person name="Wang B."/>
            <person name="Zhang J."/>
            <person name="Peng Z."/>
            <person name="Li Y."/>
            <person name="Li N."/>
            <person name="Wang J."/>
            <person name="Chen M."/>
            <person name="He Y."/>
            <person name="Tan F."/>
            <person name="Song X."/>
            <person name="Zheng Q."/>
            <person name="Huang R."/>
            <person name="Yang H."/>
            <person name="Du X."/>
            <person name="Chen L."/>
            <person name="Yang M."/>
            <person name="Gaffney P.M."/>
            <person name="Wang S."/>
            <person name="Luo L."/>
            <person name="She Z."/>
            <person name="Ming Y."/>
            <person name="Huang W."/>
            <person name="Zhang S."/>
            <person name="Huang B."/>
            <person name="Zhang Y."/>
            <person name="Qu T."/>
            <person name="Ni P."/>
            <person name="Miao G."/>
            <person name="Wang J."/>
            <person name="Wang Q."/>
            <person name="Steinberg C.E."/>
            <person name="Wang H."/>
            <person name="Li N."/>
            <person name="Qian L."/>
            <person name="Zhang G."/>
            <person name="Li Y."/>
            <person name="Yang H."/>
            <person name="Liu X."/>
            <person name="Wang J."/>
            <person name="Yin Y."/>
            <person name="Wang J."/>
        </authorList>
    </citation>
    <scope>NUCLEOTIDE SEQUENCE [LARGE SCALE GENOMIC DNA]</scope>
    <source>
        <strain evidence="1">05x7-T-G4-1.051#20</strain>
    </source>
</reference>
<dbReference type="EMBL" id="JH818262">
    <property type="protein sequence ID" value="EKC36198.1"/>
    <property type="molecule type" value="Genomic_DNA"/>
</dbReference>
<protein>
    <submittedName>
        <fullName evidence="1">Uncharacterized protein</fullName>
    </submittedName>
</protein>